<gene>
    <name evidence="1" type="ORF">OGM63_27375</name>
</gene>
<reference evidence="1 2" key="1">
    <citation type="submission" date="2022-10" db="EMBL/GenBank/DDBJ databases">
        <title>Identification of biosynthetic pathway for the production of the potent trypsin inhibitor radiosumin.</title>
        <authorList>
            <person name="Fewer D.P."/>
            <person name="Delbaje E."/>
            <person name="Ouyang X."/>
            <person name="Agostino P.D."/>
            <person name="Wahlsten M."/>
            <person name="Jokela J."/>
            <person name="Permi P."/>
            <person name="Haapaniemi E."/>
            <person name="Koistinen H."/>
        </authorList>
    </citation>
    <scope>NUCLEOTIDE SEQUENCE [LARGE SCALE GENOMIC DNA]</scope>
    <source>
        <strain evidence="1 2">NIES-515</strain>
    </source>
</reference>
<proteinExistence type="predicted"/>
<dbReference type="RefSeq" id="WP_263748883.1">
    <property type="nucleotide sequence ID" value="NZ_JAOWRF010000388.1"/>
</dbReference>
<organism evidence="1 2">
    <name type="scientific">Plectonema radiosum NIES-515</name>
    <dbReference type="NCBI Taxonomy" id="2986073"/>
    <lineage>
        <taxon>Bacteria</taxon>
        <taxon>Bacillati</taxon>
        <taxon>Cyanobacteriota</taxon>
        <taxon>Cyanophyceae</taxon>
        <taxon>Oscillatoriophycideae</taxon>
        <taxon>Oscillatoriales</taxon>
        <taxon>Microcoleaceae</taxon>
        <taxon>Plectonema</taxon>
    </lineage>
</organism>
<dbReference type="Proteomes" id="UP001526143">
    <property type="component" value="Unassembled WGS sequence"/>
</dbReference>
<comment type="caution">
    <text evidence="1">The sequence shown here is derived from an EMBL/GenBank/DDBJ whole genome shotgun (WGS) entry which is preliminary data.</text>
</comment>
<name>A0ABT3B738_9CYAN</name>
<evidence type="ECO:0000313" key="2">
    <source>
        <dbReference type="Proteomes" id="UP001526143"/>
    </source>
</evidence>
<protein>
    <submittedName>
        <fullName evidence="1">Uncharacterized protein</fullName>
    </submittedName>
</protein>
<sequence length="94" mass="10613">MATGIPNINGDKNKKHNSNIFLIIQRLVKVTEPIGDFVNGNGTTKHEQKCLIALDRILRTGLDLYIEETSELELIRDSVIADWDSKLNFQASFL</sequence>
<keyword evidence="2" id="KW-1185">Reference proteome</keyword>
<dbReference type="EMBL" id="JAOWRF010000388">
    <property type="protein sequence ID" value="MCV3217186.1"/>
    <property type="molecule type" value="Genomic_DNA"/>
</dbReference>
<evidence type="ECO:0000313" key="1">
    <source>
        <dbReference type="EMBL" id="MCV3217186.1"/>
    </source>
</evidence>
<accession>A0ABT3B738</accession>